<dbReference type="SUPFAM" id="SSF52540">
    <property type="entry name" value="P-loop containing nucleoside triphosphate hydrolases"/>
    <property type="match status" value="1"/>
</dbReference>
<dbReference type="EMBL" id="SJPH01000001">
    <property type="protein sequence ID" value="TWT48823.1"/>
    <property type="molecule type" value="Genomic_DNA"/>
</dbReference>
<dbReference type="InterPro" id="IPR035086">
    <property type="entry name" value="DgcN-like_C"/>
</dbReference>
<feature type="domain" description="D-glutamate N-acetyltransferase-like C-terminal" evidence="1">
    <location>
        <begin position="153"/>
        <end position="344"/>
    </location>
</feature>
<dbReference type="InterPro" id="IPR035402">
    <property type="entry name" value="DgcN-like_N"/>
</dbReference>
<evidence type="ECO:0000259" key="2">
    <source>
        <dbReference type="Pfam" id="PF17396"/>
    </source>
</evidence>
<dbReference type="Pfam" id="PF07755">
    <property type="entry name" value="DUF1611"/>
    <property type="match status" value="1"/>
</dbReference>
<feature type="domain" description="D-glutamate N-acetyltransferase-like N-terminal" evidence="2">
    <location>
        <begin position="50"/>
        <end position="140"/>
    </location>
</feature>
<comment type="caution">
    <text evidence="3">The sequence shown here is derived from an EMBL/GenBank/DDBJ whole genome shotgun (WGS) entry which is preliminary data.</text>
</comment>
<proteinExistence type="predicted"/>
<dbReference type="AlphaFoldDB" id="A0A5C5WFG5"/>
<dbReference type="Gene3D" id="3.40.50.300">
    <property type="entry name" value="P-loop containing nucleotide triphosphate hydrolases"/>
    <property type="match status" value="1"/>
</dbReference>
<evidence type="ECO:0008006" key="5">
    <source>
        <dbReference type="Google" id="ProtNLM"/>
    </source>
</evidence>
<evidence type="ECO:0000313" key="3">
    <source>
        <dbReference type="EMBL" id="TWT48823.1"/>
    </source>
</evidence>
<evidence type="ECO:0000259" key="1">
    <source>
        <dbReference type="Pfam" id="PF07755"/>
    </source>
</evidence>
<dbReference type="PIRSF" id="PIRSF026760">
    <property type="entry name" value="UCP026760"/>
    <property type="match status" value="1"/>
</dbReference>
<reference evidence="3 4" key="1">
    <citation type="submission" date="2019-02" db="EMBL/GenBank/DDBJ databases">
        <title>Deep-cultivation of Planctomycetes and their phenomic and genomic characterization uncovers novel biology.</title>
        <authorList>
            <person name="Wiegand S."/>
            <person name="Jogler M."/>
            <person name="Boedeker C."/>
            <person name="Pinto D."/>
            <person name="Vollmers J."/>
            <person name="Rivas-Marin E."/>
            <person name="Kohn T."/>
            <person name="Peeters S.H."/>
            <person name="Heuer A."/>
            <person name="Rast P."/>
            <person name="Oberbeckmann S."/>
            <person name="Bunk B."/>
            <person name="Jeske O."/>
            <person name="Meyerdierks A."/>
            <person name="Storesund J.E."/>
            <person name="Kallscheuer N."/>
            <person name="Luecker S."/>
            <person name="Lage O.M."/>
            <person name="Pohl T."/>
            <person name="Merkel B.J."/>
            <person name="Hornburger P."/>
            <person name="Mueller R.-W."/>
            <person name="Bruemmer F."/>
            <person name="Labrenz M."/>
            <person name="Spormann A.M."/>
            <person name="Op Den Camp H."/>
            <person name="Overmann J."/>
            <person name="Amann R."/>
            <person name="Jetten M.S.M."/>
            <person name="Mascher T."/>
            <person name="Medema M.H."/>
            <person name="Devos D.P."/>
            <person name="Kaster A.-K."/>
            <person name="Ovreas L."/>
            <person name="Rohde M."/>
            <person name="Galperin M.Y."/>
            <person name="Jogler C."/>
        </authorList>
    </citation>
    <scope>NUCLEOTIDE SEQUENCE [LARGE SCALE GENOMIC DNA]</scope>
    <source>
        <strain evidence="3 4">Pla111</strain>
    </source>
</reference>
<name>A0A5C5WFG5_9BACT</name>
<dbReference type="InterPro" id="IPR027417">
    <property type="entry name" value="P-loop_NTPase"/>
</dbReference>
<protein>
    <recommendedName>
        <fullName evidence="5">DUF1611 domain-containing protein</fullName>
    </recommendedName>
</protein>
<accession>A0A5C5WFG5</accession>
<dbReference type="InterPro" id="IPR011669">
    <property type="entry name" value="DgcN-like"/>
</dbReference>
<dbReference type="PANTHER" id="PTHR40690:SF1">
    <property type="entry name" value="DUF1611 DOMAIN-CONTAINING PROTEIN"/>
    <property type="match status" value="1"/>
</dbReference>
<evidence type="ECO:0000313" key="4">
    <source>
        <dbReference type="Proteomes" id="UP000318995"/>
    </source>
</evidence>
<dbReference type="OrthoDB" id="9778498at2"/>
<dbReference type="Gene3D" id="3.40.50.720">
    <property type="entry name" value="NAD(P)-binding Rossmann-like Domain"/>
    <property type="match status" value="1"/>
</dbReference>
<dbReference type="PANTHER" id="PTHR40690">
    <property type="entry name" value="GLL3100 PROTEIN"/>
    <property type="match status" value="1"/>
</dbReference>
<keyword evidence="4" id="KW-1185">Reference proteome</keyword>
<organism evidence="3 4">
    <name type="scientific">Botrimarina hoheduenensis</name>
    <dbReference type="NCBI Taxonomy" id="2528000"/>
    <lineage>
        <taxon>Bacteria</taxon>
        <taxon>Pseudomonadati</taxon>
        <taxon>Planctomycetota</taxon>
        <taxon>Planctomycetia</taxon>
        <taxon>Pirellulales</taxon>
        <taxon>Lacipirellulaceae</taxon>
        <taxon>Botrimarina</taxon>
    </lineage>
</organism>
<sequence>MASSSVSPTKIGGSRIVILTEGKTDPLTAKTANVLLRYRAEDIVAILDSTQAGKRAEELLGVGGDTPIVGSLDEVDAPDTLLIGVATAGGKIPAEWLEVCHDAVKRGMCLVSGMHQFLSSDPQLSAAAAAAGVAIHDVRKNSEHEVATRQGIDERCLRVLTVGQDCSVGKMVAALEVARGLQAAGVDAKFVATGQTGIMVEGDGLPIDCVVSDFVNGAVENLVRANQHHEVMLFEGQATITHPRFSGVSAGLLHGCNPHGMILCYEAGRTTIRGMDHLALPTLKSVAEAYEHLAAFGHPAKIIGVAMNSRRLTADEAEAERARMRAEFQVPVADPIRHGPGELVDAVRALLASHRG</sequence>
<dbReference type="Pfam" id="PF17396">
    <property type="entry name" value="DUF1611_N"/>
    <property type="match status" value="1"/>
</dbReference>
<dbReference type="Proteomes" id="UP000318995">
    <property type="component" value="Unassembled WGS sequence"/>
</dbReference>
<dbReference type="RefSeq" id="WP_146571167.1">
    <property type="nucleotide sequence ID" value="NZ_SJPH01000001.1"/>
</dbReference>
<gene>
    <name evidence="3" type="ORF">Pla111_05990</name>
</gene>